<sequence length="271" mass="31791">MDDKIIRQYMAHLKVDLLQSHYGKVLETWNENNEKLGYNKLYFIDKGEGLVTINHKKYMPRPGEILFIPEGSIQSLAIISPKRYVKHWCHFNGYIGTVPISQFLSFPLLKKVNDIPYVEDLFTKMSGYSNDQQAFSPIRANSLLLELLHYYFSDICKNEVNLARQVASTKINTLLTFMEQNLHRKLQTEDFAEVMNLNPNYLIRLFKTTFGTSPMNYFNRMRIEKAKELLKLDVDSISSISDKLGFNTPYYFSYVFKKHTGYSPKDYRRIT</sequence>
<dbReference type="InterPro" id="IPR003313">
    <property type="entry name" value="AraC-bd"/>
</dbReference>
<proteinExistence type="predicted"/>
<dbReference type="SUPFAM" id="SSF51215">
    <property type="entry name" value="Regulatory protein AraC"/>
    <property type="match status" value="1"/>
</dbReference>
<dbReference type="Proteomes" id="UP000683246">
    <property type="component" value="Chromosome"/>
</dbReference>
<dbReference type="KEGG" id="vpy:HZI73_21310"/>
<dbReference type="PRINTS" id="PR00032">
    <property type="entry name" value="HTHARAC"/>
</dbReference>
<dbReference type="PANTHER" id="PTHR43280">
    <property type="entry name" value="ARAC-FAMILY TRANSCRIPTIONAL REGULATOR"/>
    <property type="match status" value="1"/>
</dbReference>
<dbReference type="InterPro" id="IPR009057">
    <property type="entry name" value="Homeodomain-like_sf"/>
</dbReference>
<dbReference type="SMART" id="SM00342">
    <property type="entry name" value="HTH_ARAC"/>
    <property type="match status" value="1"/>
</dbReference>
<feature type="domain" description="HTH araC/xylS-type" evidence="4">
    <location>
        <begin position="172"/>
        <end position="270"/>
    </location>
</feature>
<dbReference type="InterPro" id="IPR037923">
    <property type="entry name" value="HTH-like"/>
</dbReference>
<dbReference type="Gene3D" id="1.10.10.60">
    <property type="entry name" value="Homeodomain-like"/>
    <property type="match status" value="2"/>
</dbReference>
<reference evidence="5" key="1">
    <citation type="submission" date="2020-07" db="EMBL/GenBank/DDBJ databases">
        <title>Vallitalea pronyensis genome.</title>
        <authorList>
            <person name="Postec A."/>
        </authorList>
    </citation>
    <scope>NUCLEOTIDE SEQUENCE</scope>
    <source>
        <strain evidence="5">FatNI3</strain>
    </source>
</reference>
<keyword evidence="6" id="KW-1185">Reference proteome</keyword>
<evidence type="ECO:0000256" key="1">
    <source>
        <dbReference type="ARBA" id="ARBA00023015"/>
    </source>
</evidence>
<keyword evidence="1" id="KW-0805">Transcription regulation</keyword>
<dbReference type="AlphaFoldDB" id="A0A8J8MNG9"/>
<name>A0A8J8MNG9_9FIRM</name>
<dbReference type="PROSITE" id="PS01124">
    <property type="entry name" value="HTH_ARAC_FAMILY_2"/>
    <property type="match status" value="1"/>
</dbReference>
<evidence type="ECO:0000256" key="2">
    <source>
        <dbReference type="ARBA" id="ARBA00023125"/>
    </source>
</evidence>
<evidence type="ECO:0000313" key="5">
    <source>
        <dbReference type="EMBL" id="QUI24681.1"/>
    </source>
</evidence>
<accession>A0A8J8MNG9</accession>
<dbReference type="PROSITE" id="PS00041">
    <property type="entry name" value="HTH_ARAC_FAMILY_1"/>
    <property type="match status" value="1"/>
</dbReference>
<dbReference type="SUPFAM" id="SSF46689">
    <property type="entry name" value="Homeodomain-like"/>
    <property type="match status" value="2"/>
</dbReference>
<keyword evidence="2" id="KW-0238">DNA-binding</keyword>
<protein>
    <submittedName>
        <fullName evidence="5">Helix-turn-helix transcriptional regulator</fullName>
    </submittedName>
</protein>
<dbReference type="Pfam" id="PF12833">
    <property type="entry name" value="HTH_18"/>
    <property type="match status" value="1"/>
</dbReference>
<dbReference type="GO" id="GO:0003700">
    <property type="term" value="F:DNA-binding transcription factor activity"/>
    <property type="evidence" value="ECO:0007669"/>
    <property type="project" value="InterPro"/>
</dbReference>
<gene>
    <name evidence="5" type="ORF">HZI73_21310</name>
</gene>
<evidence type="ECO:0000259" key="4">
    <source>
        <dbReference type="PROSITE" id="PS01124"/>
    </source>
</evidence>
<evidence type="ECO:0000313" key="6">
    <source>
        <dbReference type="Proteomes" id="UP000683246"/>
    </source>
</evidence>
<dbReference type="GO" id="GO:0043565">
    <property type="term" value="F:sequence-specific DNA binding"/>
    <property type="evidence" value="ECO:0007669"/>
    <property type="project" value="InterPro"/>
</dbReference>
<dbReference type="InterPro" id="IPR018060">
    <property type="entry name" value="HTH_AraC"/>
</dbReference>
<organism evidence="5 6">
    <name type="scientific">Vallitalea pronyensis</name>
    <dbReference type="NCBI Taxonomy" id="1348613"/>
    <lineage>
        <taxon>Bacteria</taxon>
        <taxon>Bacillati</taxon>
        <taxon>Bacillota</taxon>
        <taxon>Clostridia</taxon>
        <taxon>Lachnospirales</taxon>
        <taxon>Vallitaleaceae</taxon>
        <taxon>Vallitalea</taxon>
    </lineage>
</organism>
<dbReference type="RefSeq" id="WP_212695375.1">
    <property type="nucleotide sequence ID" value="NZ_CP058649.1"/>
</dbReference>
<dbReference type="Pfam" id="PF02311">
    <property type="entry name" value="AraC_binding"/>
    <property type="match status" value="1"/>
</dbReference>
<evidence type="ECO:0000256" key="3">
    <source>
        <dbReference type="ARBA" id="ARBA00023163"/>
    </source>
</evidence>
<dbReference type="InterPro" id="IPR020449">
    <property type="entry name" value="Tscrpt_reg_AraC-type_HTH"/>
</dbReference>
<dbReference type="PANTHER" id="PTHR43280:SF2">
    <property type="entry name" value="HTH-TYPE TRANSCRIPTIONAL REGULATOR EXSA"/>
    <property type="match status" value="1"/>
</dbReference>
<dbReference type="InterPro" id="IPR018062">
    <property type="entry name" value="HTH_AraC-typ_CS"/>
</dbReference>
<keyword evidence="3" id="KW-0804">Transcription</keyword>
<dbReference type="EMBL" id="CP058649">
    <property type="protein sequence ID" value="QUI24681.1"/>
    <property type="molecule type" value="Genomic_DNA"/>
</dbReference>